<comment type="similarity">
    <text evidence="1">Belongs to the SMC family. SbcC subfamily.</text>
</comment>
<organism evidence="5 6">
    <name type="scientific">Salisediminibacterium beveridgei</name>
    <dbReference type="NCBI Taxonomy" id="632773"/>
    <lineage>
        <taxon>Bacteria</taxon>
        <taxon>Bacillati</taxon>
        <taxon>Bacillota</taxon>
        <taxon>Bacilli</taxon>
        <taxon>Bacillales</taxon>
        <taxon>Bacillaceae</taxon>
        <taxon>Salisediminibacterium</taxon>
    </lineage>
</organism>
<protein>
    <recommendedName>
        <fullName evidence="3">Nuclease SbcCD subunit C</fullName>
    </recommendedName>
</protein>
<evidence type="ECO:0000313" key="6">
    <source>
        <dbReference type="Proteomes" id="UP000094463"/>
    </source>
</evidence>
<dbReference type="SUPFAM" id="SSF52540">
    <property type="entry name" value="P-loop containing nucleoside triphosphate hydrolases"/>
    <property type="match status" value="1"/>
</dbReference>
<evidence type="ECO:0000256" key="3">
    <source>
        <dbReference type="ARBA" id="ARBA00013368"/>
    </source>
</evidence>
<dbReference type="InterPro" id="IPR017599">
    <property type="entry name" value="DNA_S_DndD"/>
</dbReference>
<dbReference type="InterPro" id="IPR027417">
    <property type="entry name" value="P-loop_NTPase"/>
</dbReference>
<dbReference type="PATRIC" id="fig|632773.3.peg.2287"/>
<dbReference type="STRING" id="632773.BBEV_2170"/>
<evidence type="ECO:0000256" key="2">
    <source>
        <dbReference type="ARBA" id="ARBA00011322"/>
    </source>
</evidence>
<keyword evidence="6" id="KW-1185">Reference proteome</keyword>
<accession>A0A1D7QX20</accession>
<name>A0A1D7QX20_9BACI</name>
<reference evidence="5 6" key="1">
    <citation type="submission" date="2015-08" db="EMBL/GenBank/DDBJ databases">
        <title>The complete genome sequence of Bacillus beveridgei MLTeJB.</title>
        <authorList>
            <person name="Hanson T.E."/>
            <person name="Mesa C."/>
            <person name="Basesman S.M."/>
            <person name="Oremland R.S."/>
        </authorList>
    </citation>
    <scope>NUCLEOTIDE SEQUENCE [LARGE SCALE GENOMIC DNA]</scope>
    <source>
        <strain evidence="5 6">MLTeJB</strain>
    </source>
</reference>
<dbReference type="AlphaFoldDB" id="A0A1D7QX20"/>
<dbReference type="GO" id="GO:0006302">
    <property type="term" value="P:double-strand break repair"/>
    <property type="evidence" value="ECO:0007669"/>
    <property type="project" value="InterPro"/>
</dbReference>
<comment type="subunit">
    <text evidence="2">Heterodimer of SbcC and SbcD.</text>
</comment>
<dbReference type="PANTHER" id="PTHR32114:SF2">
    <property type="entry name" value="ABC TRANSPORTER ABCH.3"/>
    <property type="match status" value="1"/>
</dbReference>
<feature type="coiled-coil region" evidence="4">
    <location>
        <begin position="255"/>
        <end position="293"/>
    </location>
</feature>
<dbReference type="EMBL" id="CP012502">
    <property type="protein sequence ID" value="AOM83528.1"/>
    <property type="molecule type" value="Genomic_DNA"/>
</dbReference>
<dbReference type="Proteomes" id="UP000094463">
    <property type="component" value="Chromosome"/>
</dbReference>
<proteinExistence type="inferred from homology"/>
<evidence type="ECO:0000313" key="5">
    <source>
        <dbReference type="EMBL" id="AOM83528.1"/>
    </source>
</evidence>
<dbReference type="PANTHER" id="PTHR32114">
    <property type="entry name" value="ABC TRANSPORTER ABCH.3"/>
    <property type="match status" value="1"/>
</dbReference>
<feature type="coiled-coil region" evidence="4">
    <location>
        <begin position="439"/>
        <end position="487"/>
    </location>
</feature>
<dbReference type="NCBIfam" id="TIGR03185">
    <property type="entry name" value="DNA_S_dndD"/>
    <property type="match status" value="1"/>
</dbReference>
<dbReference type="Gene3D" id="3.40.50.300">
    <property type="entry name" value="P-loop containing nucleotide triphosphate hydrolases"/>
    <property type="match status" value="2"/>
</dbReference>
<dbReference type="GO" id="GO:0016887">
    <property type="term" value="F:ATP hydrolysis activity"/>
    <property type="evidence" value="ECO:0007669"/>
    <property type="project" value="InterPro"/>
</dbReference>
<keyword evidence="4" id="KW-0175">Coiled coil</keyword>
<gene>
    <name evidence="5" type="ORF">BBEV_2170</name>
</gene>
<evidence type="ECO:0000256" key="1">
    <source>
        <dbReference type="ARBA" id="ARBA00006930"/>
    </source>
</evidence>
<dbReference type="KEGG" id="bbev:BBEV_2170"/>
<sequence length="669" mass="78726">MKFKYIQFNNFKTFYGNQMIDLYIPESSTSRSNPNIILIGGLNGAGKTTILKAIHFALFGKREMSSSDYERIFANVLNNQYASEGGREASVTLSLETDNYDTLEIKVIWQFDKNKKLIHEDRQIKYYKAGSNFATSQRVEDPKSYERMIDKLIPIHAAPFFIFDGEELKDIIIRQKRSGLKESIDRITGITMYNRYLNDLQQIQSNLQSDLSKTTSLRETERNQTRVNEIDNELKKISEDIKYYSDKKTIVYNKRQRTREEIDNKLKNNQNSRDELINERNIIESKITNIESDYIKNMIPHLPELLLADKIKILQERLYKEREYNKHILRRETSLEPYYKFMNQLFNEDISPPLTDVQKNKIKNLGEQIWLKDSSQNQEYPLEGPIRHQLSDQDINMIRNISFQNTEQFKTNIKNMKELQEQLITIKERIENAPGAQDISKEQAEAERLALLNRDLERKIKSIYSKKDKLDDEKRRLNRKITDAINKGSNASKLHDQYNSVTKLIAASDEFITKLREHKSETISSEFAQMLNTLFRKKDEFGDVFFDINDYQIKIHSSTGQLLSITDRSAGEMQMISSAFIWALTKASNLKLPMVIDTPLGRLDSYHRNELIHNYYKNLSDQVIILSTDTEITKEYIDFMKEHSYKQYLLEYNEEKKYTLVRADYFSFV</sequence>
<evidence type="ECO:0000256" key="4">
    <source>
        <dbReference type="SAM" id="Coils"/>
    </source>
</evidence>